<protein>
    <recommendedName>
        <fullName evidence="3">Ribosome maturation factor RimP</fullName>
    </recommendedName>
</protein>
<dbReference type="OrthoDB" id="9805006at2"/>
<reference evidence="6 7" key="1">
    <citation type="submission" date="2018-06" db="EMBL/GenBank/DDBJ databases">
        <title>Phytoactinopolyspora halophila sp. nov., a novel halophilic actinomycete isolated from a saline soil in China.</title>
        <authorList>
            <person name="Tang S.-K."/>
        </authorList>
    </citation>
    <scope>NUCLEOTIDE SEQUENCE [LARGE SCALE GENOMIC DNA]</scope>
    <source>
        <strain evidence="6 7">YIM 96934</strain>
    </source>
</reference>
<keyword evidence="1 3" id="KW-0963">Cytoplasm</keyword>
<gene>
    <name evidence="3" type="primary">rimP</name>
    <name evidence="6" type="ORF">DPM12_07335</name>
</gene>
<dbReference type="InterPro" id="IPR003728">
    <property type="entry name" value="Ribosome_maturation_RimP"/>
</dbReference>
<dbReference type="GO" id="GO:0000028">
    <property type="term" value="P:ribosomal small subunit assembly"/>
    <property type="evidence" value="ECO:0007669"/>
    <property type="project" value="TreeGrafter"/>
</dbReference>
<comment type="similarity">
    <text evidence="3">Belongs to the RimP family.</text>
</comment>
<dbReference type="Pfam" id="PF02576">
    <property type="entry name" value="RimP_N"/>
    <property type="match status" value="1"/>
</dbReference>
<evidence type="ECO:0000259" key="4">
    <source>
        <dbReference type="Pfam" id="PF02576"/>
    </source>
</evidence>
<dbReference type="PANTHER" id="PTHR33867">
    <property type="entry name" value="RIBOSOME MATURATION FACTOR RIMP"/>
    <property type="match status" value="1"/>
</dbReference>
<evidence type="ECO:0000256" key="1">
    <source>
        <dbReference type="ARBA" id="ARBA00022490"/>
    </source>
</evidence>
<dbReference type="GO" id="GO:0005829">
    <property type="term" value="C:cytosol"/>
    <property type="evidence" value="ECO:0007669"/>
    <property type="project" value="TreeGrafter"/>
</dbReference>
<proteinExistence type="inferred from homology"/>
<feature type="domain" description="Ribosome maturation factor RimP C-terminal" evidence="5">
    <location>
        <begin position="90"/>
        <end position="151"/>
    </location>
</feature>
<dbReference type="Pfam" id="PF17384">
    <property type="entry name" value="DUF150_C"/>
    <property type="match status" value="1"/>
</dbReference>
<dbReference type="GO" id="GO:0006412">
    <property type="term" value="P:translation"/>
    <property type="evidence" value="ECO:0007669"/>
    <property type="project" value="TreeGrafter"/>
</dbReference>
<organism evidence="6 7">
    <name type="scientific">Phytoactinopolyspora halophila</name>
    <dbReference type="NCBI Taxonomy" id="1981511"/>
    <lineage>
        <taxon>Bacteria</taxon>
        <taxon>Bacillati</taxon>
        <taxon>Actinomycetota</taxon>
        <taxon>Actinomycetes</taxon>
        <taxon>Jiangellales</taxon>
        <taxon>Jiangellaceae</taxon>
        <taxon>Phytoactinopolyspora</taxon>
    </lineage>
</organism>
<dbReference type="NCBIfam" id="NF000930">
    <property type="entry name" value="PRK00092.2-2"/>
    <property type="match status" value="1"/>
</dbReference>
<dbReference type="Proteomes" id="UP000250462">
    <property type="component" value="Unassembled WGS sequence"/>
</dbReference>
<accession>A0A329QVI7</accession>
<comment type="caution">
    <text evidence="6">The sequence shown here is derived from an EMBL/GenBank/DDBJ whole genome shotgun (WGS) entry which is preliminary data.</text>
</comment>
<evidence type="ECO:0000256" key="3">
    <source>
        <dbReference type="HAMAP-Rule" id="MF_01077"/>
    </source>
</evidence>
<dbReference type="InterPro" id="IPR028998">
    <property type="entry name" value="RimP_C"/>
</dbReference>
<sequence>MRVSPADRDLLKEIIAPIVEREGLDFEELSVSQAGRRSRVQVIVDAEGGVDLDRCAEISRIISEALDESAAMGEAPYTLEVSSPGVSRPLQLPRHWARAEGRLVKVKKTDGSVVTGRVESSDDTSAVLDVDGTKREIVYGDVDKARVQVEFSRATDIETG</sequence>
<dbReference type="InterPro" id="IPR028989">
    <property type="entry name" value="RimP_N"/>
</dbReference>
<evidence type="ECO:0000259" key="5">
    <source>
        <dbReference type="Pfam" id="PF17384"/>
    </source>
</evidence>
<evidence type="ECO:0000313" key="7">
    <source>
        <dbReference type="Proteomes" id="UP000250462"/>
    </source>
</evidence>
<dbReference type="PANTHER" id="PTHR33867:SF1">
    <property type="entry name" value="RIBOSOME MATURATION FACTOR RIMP"/>
    <property type="match status" value="1"/>
</dbReference>
<comment type="function">
    <text evidence="3">Required for maturation of 30S ribosomal subunits.</text>
</comment>
<keyword evidence="7" id="KW-1185">Reference proteome</keyword>
<keyword evidence="2 3" id="KW-0690">Ribosome biogenesis</keyword>
<evidence type="ECO:0000256" key="2">
    <source>
        <dbReference type="ARBA" id="ARBA00022517"/>
    </source>
</evidence>
<evidence type="ECO:0000313" key="6">
    <source>
        <dbReference type="EMBL" id="RAW16430.1"/>
    </source>
</evidence>
<dbReference type="CDD" id="cd01734">
    <property type="entry name" value="YlxS_C"/>
    <property type="match status" value="1"/>
</dbReference>
<dbReference type="InterPro" id="IPR035956">
    <property type="entry name" value="RimP_N_sf"/>
</dbReference>
<comment type="subcellular location">
    <subcellularLocation>
        <location evidence="3">Cytoplasm</location>
    </subcellularLocation>
</comment>
<name>A0A329QVI7_9ACTN</name>
<dbReference type="SUPFAM" id="SSF75420">
    <property type="entry name" value="YhbC-like, N-terminal domain"/>
    <property type="match status" value="1"/>
</dbReference>
<dbReference type="InterPro" id="IPR036847">
    <property type="entry name" value="RimP_C_sf"/>
</dbReference>
<dbReference type="HAMAP" id="MF_01077">
    <property type="entry name" value="RimP"/>
    <property type="match status" value="1"/>
</dbReference>
<feature type="domain" description="Ribosome maturation factor RimP N-terminal" evidence="4">
    <location>
        <begin position="14"/>
        <end position="86"/>
    </location>
</feature>
<dbReference type="SUPFAM" id="SSF74942">
    <property type="entry name" value="YhbC-like, C-terminal domain"/>
    <property type="match status" value="1"/>
</dbReference>
<dbReference type="AlphaFoldDB" id="A0A329QVI7"/>
<dbReference type="Gene3D" id="3.30.300.70">
    <property type="entry name" value="RimP-like superfamily, N-terminal"/>
    <property type="match status" value="1"/>
</dbReference>
<dbReference type="EMBL" id="QMIG01000004">
    <property type="protein sequence ID" value="RAW16430.1"/>
    <property type="molecule type" value="Genomic_DNA"/>
</dbReference>